<reference evidence="4 5" key="1">
    <citation type="submission" date="2016-01" db="EMBL/GenBank/DDBJ databases">
        <title>Highly variable Streptococcus oralis are common among viridans streptococci isolated from primates.</title>
        <authorList>
            <person name="Denapaite D."/>
            <person name="Rieger M."/>
            <person name="Koendgen S."/>
            <person name="Brueckner R."/>
            <person name="Ochigava I."/>
            <person name="Kappeler P."/>
            <person name="Maetz-Rensing K."/>
            <person name="Leendertz F."/>
            <person name="Hakenbeck R."/>
        </authorList>
    </citation>
    <scope>NUCLEOTIDE SEQUENCE [LARGE SCALE GENOMIC DNA]</scope>
    <source>
        <strain evidence="4 5">DD28</strain>
    </source>
</reference>
<keyword evidence="3" id="KW-0732">Signal</keyword>
<evidence type="ECO:0000256" key="2">
    <source>
        <dbReference type="SAM" id="MobiDB-lite"/>
    </source>
</evidence>
<accession>A0A139QDN2</accession>
<protein>
    <submittedName>
        <fullName evidence="4">Choline binding protein A</fullName>
    </submittedName>
</protein>
<evidence type="ECO:0000313" key="5">
    <source>
        <dbReference type="Proteomes" id="UP000070136"/>
    </source>
</evidence>
<feature type="region of interest" description="Disordered" evidence="2">
    <location>
        <begin position="150"/>
        <end position="173"/>
    </location>
</feature>
<dbReference type="Gene3D" id="2.10.270.10">
    <property type="entry name" value="Cholin Binding"/>
    <property type="match status" value="2"/>
</dbReference>
<feature type="compositionally biased region" description="Polar residues" evidence="2">
    <location>
        <begin position="151"/>
        <end position="173"/>
    </location>
</feature>
<dbReference type="AlphaFoldDB" id="A0A139QDN2"/>
<feature type="signal peptide" evidence="3">
    <location>
        <begin position="1"/>
        <end position="23"/>
    </location>
</feature>
<comment type="caution">
    <text evidence="4">The sequence shown here is derived from an EMBL/GenBank/DDBJ whole genome shotgun (WGS) entry which is preliminary data.</text>
</comment>
<dbReference type="RefSeq" id="WP_061424051.1">
    <property type="nucleotide sequence ID" value="NZ_KQ970261.1"/>
</dbReference>
<name>A0A139QDN2_STRMT</name>
<dbReference type="EMBL" id="LQOA01000007">
    <property type="protein sequence ID" value="KXU00313.1"/>
    <property type="molecule type" value="Genomic_DNA"/>
</dbReference>
<feature type="chain" id="PRO_5038507798" evidence="3">
    <location>
        <begin position="24"/>
        <end position="325"/>
    </location>
</feature>
<dbReference type="SUPFAM" id="SSF69360">
    <property type="entry name" value="Cell wall binding repeat"/>
    <property type="match status" value="1"/>
</dbReference>
<keyword evidence="1" id="KW-0677">Repeat</keyword>
<dbReference type="OrthoDB" id="2234989at2"/>
<dbReference type="Proteomes" id="UP000070136">
    <property type="component" value="Unassembled WGS sequence"/>
</dbReference>
<dbReference type="Pfam" id="PF19085">
    <property type="entry name" value="Choline_bind_2"/>
    <property type="match status" value="2"/>
</dbReference>
<dbReference type="InterPro" id="IPR018337">
    <property type="entry name" value="Cell_wall/Cho-bd_repeat"/>
</dbReference>
<evidence type="ECO:0000256" key="1">
    <source>
        <dbReference type="ARBA" id="ARBA00022737"/>
    </source>
</evidence>
<sequence>MKNKKILVSSLLAGSLLSVGLMASKPTEVHALTDMSVKDTQNPLKITLIPTTGNPFYSASVLVDIQRNSSTNDKTSLYYDLVNEDTGAIVASYYFNSFGNQTRSQEHVWLLYAEDGRYHIDVYSQDDFGKRYFGRSEVFKVSNKEYVPIKNSETPKATETPKQTTNSNSGQTGWSGSSYYKAGVKVVNQWIFDVQYNSYFYLNASGNFVQNAWSGSYYLKSGGYMAKSEWIYDNNYQSYYYLTAEGSYARNAWAGSYYLKSDGKMAKSEWIYDNSYQSYYYLTSEGSYARNTWVGDYYLKSNGKMAVNERTPDGYQVDGSGKWMK</sequence>
<organism evidence="4 5">
    <name type="scientific">Streptococcus mitis</name>
    <dbReference type="NCBI Taxonomy" id="28037"/>
    <lineage>
        <taxon>Bacteria</taxon>
        <taxon>Bacillati</taxon>
        <taxon>Bacillota</taxon>
        <taxon>Bacilli</taxon>
        <taxon>Lactobacillales</taxon>
        <taxon>Streptococcaceae</taxon>
        <taxon>Streptococcus</taxon>
        <taxon>Streptococcus mitis group</taxon>
    </lineage>
</organism>
<evidence type="ECO:0000256" key="3">
    <source>
        <dbReference type="SAM" id="SignalP"/>
    </source>
</evidence>
<evidence type="ECO:0000313" key="4">
    <source>
        <dbReference type="EMBL" id="KXU00313.1"/>
    </source>
</evidence>
<dbReference type="PATRIC" id="fig|28037.234.peg.224"/>
<proteinExistence type="predicted"/>
<gene>
    <name evidence="4" type="ORF">SMIDD28_00211</name>
</gene>